<name>A0A139GXE5_9PEZI</name>
<protein>
    <submittedName>
        <fullName evidence="2">Uncharacterized protein</fullName>
    </submittedName>
</protein>
<dbReference type="OrthoDB" id="10519408at2759"/>
<dbReference type="EMBL" id="LFZN01000251">
    <property type="protein sequence ID" value="KXS94873.1"/>
    <property type="molecule type" value="Genomic_DNA"/>
</dbReference>
<gene>
    <name evidence="2" type="ORF">AC578_1119</name>
</gene>
<evidence type="ECO:0000256" key="1">
    <source>
        <dbReference type="SAM" id="MobiDB-lite"/>
    </source>
</evidence>
<feature type="compositionally biased region" description="Basic and acidic residues" evidence="1">
    <location>
        <begin position="366"/>
        <end position="383"/>
    </location>
</feature>
<evidence type="ECO:0000313" key="3">
    <source>
        <dbReference type="Proteomes" id="UP000070133"/>
    </source>
</evidence>
<proteinExistence type="predicted"/>
<dbReference type="AlphaFoldDB" id="A0A139GXE5"/>
<feature type="region of interest" description="Disordered" evidence="1">
    <location>
        <begin position="366"/>
        <end position="423"/>
    </location>
</feature>
<keyword evidence="3" id="KW-1185">Reference proteome</keyword>
<organism evidence="2 3">
    <name type="scientific">Pseudocercospora eumusae</name>
    <dbReference type="NCBI Taxonomy" id="321146"/>
    <lineage>
        <taxon>Eukaryota</taxon>
        <taxon>Fungi</taxon>
        <taxon>Dikarya</taxon>
        <taxon>Ascomycota</taxon>
        <taxon>Pezizomycotina</taxon>
        <taxon>Dothideomycetes</taxon>
        <taxon>Dothideomycetidae</taxon>
        <taxon>Mycosphaerellales</taxon>
        <taxon>Mycosphaerellaceae</taxon>
        <taxon>Pseudocercospora</taxon>
    </lineage>
</organism>
<dbReference type="Proteomes" id="UP000070133">
    <property type="component" value="Unassembled WGS sequence"/>
</dbReference>
<reference evidence="2 3" key="1">
    <citation type="submission" date="2015-07" db="EMBL/GenBank/DDBJ databases">
        <title>Comparative genomics of the Sigatoka disease complex on banana suggests a link between parallel evolutionary changes in Pseudocercospora fijiensis and Pseudocercospora eumusae and increased virulence on the banana host.</title>
        <authorList>
            <person name="Chang T.-C."/>
            <person name="Salvucci A."/>
            <person name="Crous P.W."/>
            <person name="Stergiopoulos I."/>
        </authorList>
    </citation>
    <scope>NUCLEOTIDE SEQUENCE [LARGE SCALE GENOMIC DNA]</scope>
    <source>
        <strain evidence="2 3">CBS 114824</strain>
    </source>
</reference>
<accession>A0A139GXE5</accession>
<sequence>MLKDRWLAIAGTGEIDHQKYKIIIVTEYMRCDVRSPDLVLTCILELSSAPSAPSAPALWSSLSDQNNSFYSEQPPTAAIETQGAQGVRRRARSVSMSSSHARANTAAAAIKHPYDNHGDQHHRHPNTDAAEEACILAALNAWWEEFFSRLLECDSDGEDFSLVVPASASASAAPTGPTPSHVLIQSCIDQLVSWHRQHEPPPPPPTPTEHSGWLGQFIETGENHVPRRISSQPLYLAARAAIALILNNHINIWRLRWSTSSRSWHFAIDIYTTLSELRRHLDEWYRKACREDVEQEVAEIESRYKERWKGRDAALEKKIESAVQRWWSECEKEKLHVDVDVDRQEQRQVRDVVSAAHASAREIEIPRSAKEGELKEEEVKEEGLPTQRSRIENIVPLPSPSPAEGQKLSAHPDVATSARPLQPRPWHESLTEVFKLWTWSPARR</sequence>
<evidence type="ECO:0000313" key="2">
    <source>
        <dbReference type="EMBL" id="KXS94873.1"/>
    </source>
</evidence>
<comment type="caution">
    <text evidence="2">The sequence shown here is derived from an EMBL/GenBank/DDBJ whole genome shotgun (WGS) entry which is preliminary data.</text>
</comment>